<evidence type="ECO:0000313" key="1">
    <source>
        <dbReference type="EMBL" id="QXV89586.1"/>
    </source>
</evidence>
<organism evidence="2">
    <name type="scientific">Klebsiella pneumoniae subsp. pneumoniae</name>
    <dbReference type="NCBI Taxonomy" id="72407"/>
    <lineage>
        <taxon>Bacteria</taxon>
        <taxon>Pseudomonadati</taxon>
        <taxon>Pseudomonadota</taxon>
        <taxon>Gammaproteobacteria</taxon>
        <taxon>Enterobacterales</taxon>
        <taxon>Enterobacteriaceae</taxon>
        <taxon>Klebsiella/Raoultella group</taxon>
        <taxon>Klebsiella</taxon>
        <taxon>Klebsiella pneumoniae complex</taxon>
    </lineage>
</organism>
<geneLocation type="plasmid" evidence="3">
    <name>phvKpST15_NDM-1_2501</name>
</geneLocation>
<geneLocation type="plasmid" evidence="1">
    <name>phvKpST395_NDM-1_1971</name>
</geneLocation>
<geneLocation type="plasmid" evidence="4">
    <name>phvKpST147_NDM-1_2566</name>
</geneLocation>
<evidence type="ECO:0000313" key="4">
    <source>
        <dbReference type="EMBL" id="QXV91932.1"/>
    </source>
</evidence>
<proteinExistence type="predicted"/>
<evidence type="ECO:0000313" key="2">
    <source>
        <dbReference type="EMBL" id="QXV90470.1"/>
    </source>
</evidence>
<name>A0A8F7KQD2_KLEPN</name>
<dbReference type="EMBL" id="MW911671">
    <property type="protein sequence ID" value="QXV91932.1"/>
    <property type="molecule type" value="Genomic_DNA"/>
</dbReference>
<dbReference type="EMBL" id="MW911668">
    <property type="protein sequence ID" value="QXV90470.1"/>
    <property type="molecule type" value="Genomic_DNA"/>
</dbReference>
<protein>
    <submittedName>
        <fullName evidence="2">Uncharacterized protein</fullName>
    </submittedName>
</protein>
<geneLocation type="plasmid" evidence="2">
    <name>phvKpST874_NDM-1_2471</name>
</geneLocation>
<dbReference type="EMBL" id="MW911666">
    <property type="protein sequence ID" value="QXV89586.1"/>
    <property type="molecule type" value="Genomic_DNA"/>
</dbReference>
<reference evidence="2" key="1">
    <citation type="journal article" date="2021" name="Antibiotics">
        <title>Emergence of Hybrid Resistance and Virulence Plasmids Harboring New Delhi Metallo-beta-Lactamase in Klebsiella pneumoniae in Russia.</title>
        <authorList>
            <person name="Starkova P."/>
            <person name="Lazareva I."/>
            <person name="Avdeeva A."/>
            <person name="Sulian O."/>
            <person name="Likholetova D."/>
            <person name="Ageevets V."/>
            <person name="Lebedeva M."/>
            <person name="Gostev V."/>
            <person name="Sopova J."/>
            <person name="Sidorenko S."/>
        </authorList>
    </citation>
    <scope>NUCLEOTIDE SEQUENCE</scope>
    <source>
        <plasmid evidence="4">phvKpST147_NDM-1_2566</plasmid>
        <plasmid evidence="3">phvKpST15_NDM-1_2501</plasmid>
        <plasmid evidence="1">phvKpST395_NDM-1_1971</plasmid>
        <plasmid evidence="2">phvKpST874_NDM-1_2471</plasmid>
    </source>
</reference>
<dbReference type="AlphaFoldDB" id="A0A8F7KQD2"/>
<dbReference type="EMBL" id="MW911669">
    <property type="protein sequence ID" value="QXV90902.1"/>
    <property type="molecule type" value="Genomic_DNA"/>
</dbReference>
<sequence>MKFMPWRKLLFSDCMLLTTPFGTKRHQPHIAEAVAVDS</sequence>
<keyword evidence="2" id="KW-0614">Plasmid</keyword>
<accession>A0A8F7KQD2</accession>
<evidence type="ECO:0000313" key="3">
    <source>
        <dbReference type="EMBL" id="QXV90902.1"/>
    </source>
</evidence>